<dbReference type="InterPro" id="IPR035965">
    <property type="entry name" value="PAS-like_dom_sf"/>
</dbReference>
<sequence length="1068" mass="121474">MKTVTENQLFGNPDWVQEVLNTSNTGLWSICVDTGTGVGRMYASDMMLQLLGLDDHPAAEECYSHWFSRIDAKAMDYVETSVAKMLETGQFSEVQYLWHHPKWGNIHIRCGGKVYRREGSEIELRGYHQNISELAQLKEENLQKKQRLIEVEKEKNRYNSLFESVMCGIVQYRLVENGNVVFKNANHEAIRIFGYEPEEFWNRKEWHFPSLVAPEDWTQVFGEVSGLKEVGDKAHFEYRLLKKDGTPCWIIGCAEVILDVDGETVFQSVFLDIDDSKKAEIERAMLAEQVQASNELLRISLEHTRTSEFYYYPEERLLVVPERAQRLYHCKARYENMPVSFVEDFVDPVSRDSVMKMYERIHRGGKTSSCELKIKGSDVWVRTTLSTVTVKDGKPVFVVGVAEDITREKNIELENIQLHAIYDYIMNNDYDLMSVGDVERNVYTMRFSDDVDTRGMPLSGDLFEGNRLFIEKFVYPDDRSRIEEEFNIRRMKVNLDREGGNYSFYYRSTDNPPRYKEGKVSYFNGFHDRLLLTVRDIHEMRLKEERVRQTLTDALMVAEKANNAKSDFLSKMSHDMRTPMNGIIGLAMIAEKYRHDPDRMKEYFSKITVASHHLLGLINDVLDMSKIDSGKIVLVSERFNLVSLLKDVVDIVMPDLKSRQHAVRMSVASDVHERVEGDQLRLQQVFMNILSNAVKFTPAGGHIGIDVSESPSTFAGYGCYRLVFSDDGIGMSKEYLKKIFVPFEREDNSMTSKISGTGLGMPISKAIVEMMNGSFDVESERGVGSTFTITVHLKHQPVDSGMDTGFLRGQPVLVVDDDAERGRITVAMLNGLGVVTKQIGSAREALGRIVDADESDHPYYAVLMNGGIVDMEASEFARRVRLREKHAVRLVLCSDNPDGIARVPEVDAVIAWPLGTEKLVSILTALNREPENASDASMRTDFTGKRILLVEDNELNLEIAAEILKMTEAMVETAEDGAEAVAKVEKSPEGYYDMVLMDIQMPVMDGYVATHHIRELPRNDVLTLPIVAMTANAFPEDIKKAIDAGMNEHIAKPIDLSVLYQVLNRWLK</sequence>
<comment type="catalytic activity">
    <reaction evidence="1">
        <text>ATP + protein L-histidine = ADP + protein N-phospho-L-histidine.</text>
        <dbReference type="EC" id="2.7.13.3"/>
    </reaction>
</comment>
<accession>C3X8N3</accession>
<evidence type="ECO:0000256" key="3">
    <source>
        <dbReference type="ARBA" id="ARBA00012438"/>
    </source>
</evidence>
<dbReference type="SUPFAM" id="SSF55785">
    <property type="entry name" value="PYP-like sensor domain (PAS domain)"/>
    <property type="match status" value="2"/>
</dbReference>
<dbReference type="SMART" id="SM00388">
    <property type="entry name" value="HisKA"/>
    <property type="match status" value="1"/>
</dbReference>
<gene>
    <name evidence="11" type="ORF">OFBG_00587</name>
</gene>
<dbReference type="InterPro" id="IPR000014">
    <property type="entry name" value="PAS"/>
</dbReference>
<evidence type="ECO:0000313" key="11">
    <source>
        <dbReference type="EMBL" id="EEO29559.1"/>
    </source>
</evidence>
<dbReference type="FunFam" id="3.30.565.10:FF:000006">
    <property type="entry name" value="Sensor histidine kinase WalK"/>
    <property type="match status" value="1"/>
</dbReference>
<name>C3X8N3_OXAFO</name>
<dbReference type="Proteomes" id="UP000005089">
    <property type="component" value="Unassembled WGS sequence"/>
</dbReference>
<dbReference type="RefSeq" id="WP_005880118.1">
    <property type="nucleotide sequence ID" value="NZ_CP019430.1"/>
</dbReference>
<dbReference type="SMART" id="SM00448">
    <property type="entry name" value="REC"/>
    <property type="match status" value="2"/>
</dbReference>
<dbReference type="GO" id="GO:0000155">
    <property type="term" value="F:phosphorelay sensor kinase activity"/>
    <property type="evidence" value="ECO:0007669"/>
    <property type="project" value="InterPro"/>
</dbReference>
<dbReference type="InterPro" id="IPR036097">
    <property type="entry name" value="HisK_dim/P_sf"/>
</dbReference>
<keyword evidence="5" id="KW-0808">Transferase</keyword>
<protein>
    <recommendedName>
        <fullName evidence="3">histidine kinase</fullName>
        <ecNumber evidence="3">2.7.13.3</ecNumber>
    </recommendedName>
</protein>
<feature type="domain" description="PAC" evidence="10">
    <location>
        <begin position="234"/>
        <end position="285"/>
    </location>
</feature>
<dbReference type="InterPro" id="IPR004358">
    <property type="entry name" value="Sig_transdc_His_kin-like_C"/>
</dbReference>
<evidence type="ECO:0000259" key="8">
    <source>
        <dbReference type="PROSITE" id="PS50109"/>
    </source>
</evidence>
<dbReference type="PROSITE" id="PS50110">
    <property type="entry name" value="RESPONSE_REGULATORY"/>
    <property type="match status" value="2"/>
</dbReference>
<comment type="subcellular location">
    <subcellularLocation>
        <location evidence="2">Cell inner membrane</location>
        <topology evidence="2">Multi-pass membrane protein</topology>
    </subcellularLocation>
</comment>
<dbReference type="SMART" id="SM00387">
    <property type="entry name" value="HATPase_c"/>
    <property type="match status" value="1"/>
</dbReference>
<dbReference type="eggNOG" id="COG0784">
    <property type="taxonomic scope" value="Bacteria"/>
</dbReference>
<dbReference type="Gene3D" id="3.30.450.20">
    <property type="entry name" value="PAS domain"/>
    <property type="match status" value="3"/>
</dbReference>
<dbReference type="PANTHER" id="PTHR45339:SF5">
    <property type="entry name" value="HISTIDINE KINASE"/>
    <property type="match status" value="1"/>
</dbReference>
<feature type="modified residue" description="4-aspartylphosphate" evidence="7">
    <location>
        <position position="998"/>
    </location>
</feature>
<organism evidence="11 12">
    <name type="scientific">Oxalobacter formigenes OXCC13</name>
    <dbReference type="NCBI Taxonomy" id="556269"/>
    <lineage>
        <taxon>Bacteria</taxon>
        <taxon>Pseudomonadati</taxon>
        <taxon>Pseudomonadota</taxon>
        <taxon>Betaproteobacteria</taxon>
        <taxon>Burkholderiales</taxon>
        <taxon>Oxalobacteraceae</taxon>
        <taxon>Oxalobacter</taxon>
    </lineage>
</organism>
<dbReference type="CDD" id="cd00130">
    <property type="entry name" value="PAS"/>
    <property type="match status" value="1"/>
</dbReference>
<proteinExistence type="predicted"/>
<dbReference type="OrthoDB" id="567977at2"/>
<dbReference type="Gene3D" id="3.30.565.10">
    <property type="entry name" value="Histidine kinase-like ATPase, C-terminal domain"/>
    <property type="match status" value="1"/>
</dbReference>
<comment type="caution">
    <text evidence="7">Lacks conserved residue(s) required for the propagation of feature annotation.</text>
</comment>
<dbReference type="InterPro" id="IPR003594">
    <property type="entry name" value="HATPase_dom"/>
</dbReference>
<dbReference type="Pfam" id="PF00072">
    <property type="entry name" value="Response_reg"/>
    <property type="match status" value="1"/>
</dbReference>
<keyword evidence="4 7" id="KW-0597">Phosphoprotein</keyword>
<dbReference type="CDD" id="cd17546">
    <property type="entry name" value="REC_hyHK_CKI1_RcsC-like"/>
    <property type="match status" value="1"/>
</dbReference>
<evidence type="ECO:0000256" key="4">
    <source>
        <dbReference type="ARBA" id="ARBA00022553"/>
    </source>
</evidence>
<dbReference type="SUPFAM" id="SSF52172">
    <property type="entry name" value="CheY-like"/>
    <property type="match status" value="2"/>
</dbReference>
<feature type="domain" description="Response regulatory" evidence="9">
    <location>
        <begin position="946"/>
        <end position="1067"/>
    </location>
</feature>
<reference evidence="11 12" key="1">
    <citation type="submission" date="2009-02" db="EMBL/GenBank/DDBJ databases">
        <title>The Genome Sequence of Oxalobacter formigenes OXCC13.</title>
        <authorList>
            <consortium name="The Broad Institute Genome Sequencing Platform"/>
            <person name="Ward D."/>
            <person name="Young S.K."/>
            <person name="Kodira C.D."/>
            <person name="Zeng Q."/>
            <person name="Koehrsen M."/>
            <person name="Alvarado L."/>
            <person name="Berlin A."/>
            <person name="Borenstein D."/>
            <person name="Chen Z."/>
            <person name="Engels R."/>
            <person name="Freedman E."/>
            <person name="Gellesch M."/>
            <person name="Goldberg J."/>
            <person name="Griggs A."/>
            <person name="Gujja S."/>
            <person name="Heiman D."/>
            <person name="Hepburn T."/>
            <person name="Howarth C."/>
            <person name="Jen D."/>
            <person name="Larson L."/>
            <person name="Lewis B."/>
            <person name="Mehta T."/>
            <person name="Park D."/>
            <person name="Pearson M."/>
            <person name="Roberts A."/>
            <person name="Saif S."/>
            <person name="Shea T."/>
            <person name="Shenoy N."/>
            <person name="Sisk P."/>
            <person name="Stolte C."/>
            <person name="Sykes S."/>
            <person name="Walk T."/>
            <person name="White J."/>
            <person name="Yandava C."/>
            <person name="Allison M.J."/>
            <person name="Lander E."/>
            <person name="Nusbaum C."/>
            <person name="Galagan J."/>
            <person name="Birren B."/>
        </authorList>
    </citation>
    <scope>NUCLEOTIDE SEQUENCE [LARGE SCALE GENOMIC DNA]</scope>
    <source>
        <strain evidence="11 12">OXCC13</strain>
    </source>
</reference>
<dbReference type="PROSITE" id="PS50113">
    <property type="entry name" value="PAC"/>
    <property type="match status" value="1"/>
</dbReference>
<dbReference type="InterPro" id="IPR013655">
    <property type="entry name" value="PAS_fold_3"/>
</dbReference>
<evidence type="ECO:0000256" key="2">
    <source>
        <dbReference type="ARBA" id="ARBA00004429"/>
    </source>
</evidence>
<evidence type="ECO:0000256" key="1">
    <source>
        <dbReference type="ARBA" id="ARBA00000085"/>
    </source>
</evidence>
<dbReference type="NCBIfam" id="TIGR00229">
    <property type="entry name" value="sensory_box"/>
    <property type="match status" value="2"/>
</dbReference>
<dbReference type="CDD" id="cd00082">
    <property type="entry name" value="HisKA"/>
    <property type="match status" value="1"/>
</dbReference>
<dbReference type="Pfam" id="PF02518">
    <property type="entry name" value="HATPase_c"/>
    <property type="match status" value="1"/>
</dbReference>
<dbReference type="InterPro" id="IPR036890">
    <property type="entry name" value="HATPase_C_sf"/>
</dbReference>
<dbReference type="AlphaFoldDB" id="C3X8N3"/>
<evidence type="ECO:0000256" key="5">
    <source>
        <dbReference type="ARBA" id="ARBA00022679"/>
    </source>
</evidence>
<dbReference type="GO" id="GO:0005886">
    <property type="term" value="C:plasma membrane"/>
    <property type="evidence" value="ECO:0007669"/>
    <property type="project" value="UniProtKB-SubCell"/>
</dbReference>
<dbReference type="PRINTS" id="PR00344">
    <property type="entry name" value="BCTRLSENSOR"/>
</dbReference>
<dbReference type="EC" id="2.7.13.3" evidence="3"/>
<dbReference type="GeneID" id="77135505"/>
<evidence type="ECO:0000256" key="7">
    <source>
        <dbReference type="PROSITE-ProRule" id="PRU00169"/>
    </source>
</evidence>
<evidence type="ECO:0000256" key="6">
    <source>
        <dbReference type="ARBA" id="ARBA00022777"/>
    </source>
</evidence>
<dbReference type="Gene3D" id="1.10.287.130">
    <property type="match status" value="1"/>
</dbReference>
<evidence type="ECO:0000313" key="12">
    <source>
        <dbReference type="Proteomes" id="UP000005089"/>
    </source>
</evidence>
<dbReference type="InterPro" id="IPR001610">
    <property type="entry name" value="PAC"/>
</dbReference>
<dbReference type="Pfam" id="PF13426">
    <property type="entry name" value="PAS_9"/>
    <property type="match status" value="1"/>
</dbReference>
<dbReference type="Pfam" id="PF08447">
    <property type="entry name" value="PAS_3"/>
    <property type="match status" value="1"/>
</dbReference>
<dbReference type="EMBL" id="GG658170">
    <property type="protein sequence ID" value="EEO29559.1"/>
    <property type="molecule type" value="Genomic_DNA"/>
</dbReference>
<dbReference type="SMART" id="SM00086">
    <property type="entry name" value="PAC"/>
    <property type="match status" value="3"/>
</dbReference>
<dbReference type="InterPro" id="IPR000700">
    <property type="entry name" value="PAS-assoc_C"/>
</dbReference>
<dbReference type="PROSITE" id="PS50109">
    <property type="entry name" value="HIS_KIN"/>
    <property type="match status" value="1"/>
</dbReference>
<dbReference type="Gene3D" id="3.40.50.2300">
    <property type="match status" value="2"/>
</dbReference>
<evidence type="ECO:0000259" key="10">
    <source>
        <dbReference type="PROSITE" id="PS50113"/>
    </source>
</evidence>
<dbReference type="STRING" id="847.BRW83_1652"/>
<dbReference type="eggNOG" id="COG2205">
    <property type="taxonomic scope" value="Bacteria"/>
</dbReference>
<dbReference type="PANTHER" id="PTHR45339">
    <property type="entry name" value="HYBRID SIGNAL TRANSDUCTION HISTIDINE KINASE J"/>
    <property type="match status" value="1"/>
</dbReference>
<dbReference type="InterPro" id="IPR005467">
    <property type="entry name" value="His_kinase_dom"/>
</dbReference>
<dbReference type="Pfam" id="PF00512">
    <property type="entry name" value="HisKA"/>
    <property type="match status" value="1"/>
</dbReference>
<dbReference type="SUPFAM" id="SSF55874">
    <property type="entry name" value="ATPase domain of HSP90 chaperone/DNA topoisomerase II/histidine kinase"/>
    <property type="match status" value="1"/>
</dbReference>
<dbReference type="InterPro" id="IPR003661">
    <property type="entry name" value="HisK_dim/P_dom"/>
</dbReference>
<keyword evidence="12" id="KW-1185">Reference proteome</keyword>
<feature type="domain" description="Histidine kinase" evidence="8">
    <location>
        <begin position="571"/>
        <end position="795"/>
    </location>
</feature>
<keyword evidence="6" id="KW-0418">Kinase</keyword>
<dbReference type="InterPro" id="IPR001789">
    <property type="entry name" value="Sig_transdc_resp-reg_receiver"/>
</dbReference>
<dbReference type="InterPro" id="IPR011006">
    <property type="entry name" value="CheY-like_superfamily"/>
</dbReference>
<feature type="domain" description="Response regulatory" evidence="9">
    <location>
        <begin position="811"/>
        <end position="927"/>
    </location>
</feature>
<dbReference type="HOGENOM" id="CLU_000445_114_15_4"/>
<dbReference type="SUPFAM" id="SSF47384">
    <property type="entry name" value="Homodimeric domain of signal transducing histidine kinase"/>
    <property type="match status" value="1"/>
</dbReference>
<evidence type="ECO:0000259" key="9">
    <source>
        <dbReference type="PROSITE" id="PS50110"/>
    </source>
</evidence>